<dbReference type="OrthoDB" id="64566at2759"/>
<dbReference type="InterPro" id="IPR016185">
    <property type="entry name" value="PreATP-grasp_dom_sf"/>
</dbReference>
<evidence type="ECO:0000313" key="8">
    <source>
        <dbReference type="Proteomes" id="UP000515908"/>
    </source>
</evidence>
<name>A0A7G2CC95_9TRYP</name>
<proteinExistence type="predicted"/>
<dbReference type="AlphaFoldDB" id="A0A7G2CC95"/>
<keyword evidence="3" id="KW-0547">Nucleotide-binding</keyword>
<evidence type="ECO:0000256" key="1">
    <source>
        <dbReference type="ARBA" id="ARBA00022598"/>
    </source>
</evidence>
<dbReference type="Pfam" id="PF03738">
    <property type="entry name" value="GSP_synth"/>
    <property type="match status" value="1"/>
</dbReference>
<dbReference type="Proteomes" id="UP000515908">
    <property type="component" value="Chromosome 08"/>
</dbReference>
<dbReference type="GO" id="GO:0016874">
    <property type="term" value="F:ligase activity"/>
    <property type="evidence" value="ECO:0007669"/>
    <property type="project" value="UniProtKB-KW"/>
</dbReference>
<dbReference type="SUPFAM" id="SSF56059">
    <property type="entry name" value="Glutathione synthetase ATP-binding domain-like"/>
    <property type="match status" value="1"/>
</dbReference>
<keyword evidence="2" id="KW-0479">Metal-binding</keyword>
<gene>
    <name evidence="7" type="ORF">ADEAN_000491400</name>
</gene>
<keyword evidence="5" id="KW-0460">Magnesium</keyword>
<sequence>MTNTSVQVAEQNQGFEKWPNDGLFSREVTLLRSEDGSLSLQDEDPILGWIRVEKPFYDFSKGDLPDAFRIKTGRGHIVRKPVDRCVSLPWLNVEETCDFHLKRSLTTDGDVSDAAKAAEGDVPSGFYYMDYDMFCRIGRAANSLHALAMEATTKVLNDPDAEHLLEHYFGIPKEIQPLVRRSFELTPPLGGRFDFGYDGKRIVMLEYNCDSSGALLEGCSTQQKMAEHYGIKEGDSTGSFLSAKCLSYFKTLQSNPRACPAHKLIHFMIDEDDEERYTALCMMKFAEQSGFRCKLCVGVSDFNFSNREPIHIPPEALPSDNKTIIDADGEEVLLVWKTWSWDTVLHQYANQKNFAEKDVEATPTLSDILLNDHVRVLEPLWKAITGSKAILPYMYGLAPDHENMVAASFARTKEIISVPHISKPVNGRAGQNIVMHDAVSDEGMLEEAPMLKEAISSNVLIDSVSNSFALEPPEDRENECSPGKFFDSVQVYQQRLFLKKFDNKYFPIFCGWVIGDEFGGVVVREDTSKITKLASVVVPARVIRETSSFFEEHTN</sequence>
<keyword evidence="4" id="KW-0067">ATP-binding</keyword>
<evidence type="ECO:0000256" key="5">
    <source>
        <dbReference type="ARBA" id="ARBA00022842"/>
    </source>
</evidence>
<dbReference type="GO" id="GO:0005524">
    <property type="term" value="F:ATP binding"/>
    <property type="evidence" value="ECO:0007669"/>
    <property type="project" value="UniProtKB-KW"/>
</dbReference>
<dbReference type="SUPFAM" id="SSF54001">
    <property type="entry name" value="Cysteine proteinases"/>
    <property type="match status" value="1"/>
</dbReference>
<dbReference type="Gene3D" id="3.90.1720.10">
    <property type="entry name" value="endopeptidase domain like (from Nostoc punctiforme)"/>
    <property type="match status" value="1"/>
</dbReference>
<dbReference type="EMBL" id="LR877152">
    <property type="protein sequence ID" value="CAD2217436.1"/>
    <property type="molecule type" value="Genomic_DNA"/>
</dbReference>
<dbReference type="Gene3D" id="3.30.1490.330">
    <property type="match status" value="1"/>
</dbReference>
<dbReference type="SUPFAM" id="SSF52440">
    <property type="entry name" value="PreATP-grasp domain"/>
    <property type="match status" value="1"/>
</dbReference>
<dbReference type="VEuPathDB" id="TriTrypDB:ADEAN_000491400"/>
<accession>A0A7G2CC95</accession>
<evidence type="ECO:0000259" key="6">
    <source>
        <dbReference type="Pfam" id="PF03738"/>
    </source>
</evidence>
<evidence type="ECO:0000256" key="3">
    <source>
        <dbReference type="ARBA" id="ARBA00022741"/>
    </source>
</evidence>
<protein>
    <submittedName>
        <fullName evidence="7">Glutathionylspermidine synthase preATP-grasp, putative</fullName>
    </submittedName>
</protein>
<keyword evidence="8" id="KW-1185">Reference proteome</keyword>
<dbReference type="InterPro" id="IPR038765">
    <property type="entry name" value="Papain-like_cys_pep_sf"/>
</dbReference>
<keyword evidence="1" id="KW-0436">Ligase</keyword>
<evidence type="ECO:0000256" key="2">
    <source>
        <dbReference type="ARBA" id="ARBA00022723"/>
    </source>
</evidence>
<feature type="domain" description="Glutathionylspermidine synthase pre-ATP-grasp-like" evidence="6">
    <location>
        <begin position="132"/>
        <end position="438"/>
    </location>
</feature>
<organism evidence="7 8">
    <name type="scientific">Angomonas deanei</name>
    <dbReference type="NCBI Taxonomy" id="59799"/>
    <lineage>
        <taxon>Eukaryota</taxon>
        <taxon>Discoba</taxon>
        <taxon>Euglenozoa</taxon>
        <taxon>Kinetoplastea</taxon>
        <taxon>Metakinetoplastina</taxon>
        <taxon>Trypanosomatida</taxon>
        <taxon>Trypanosomatidae</taxon>
        <taxon>Strigomonadinae</taxon>
        <taxon>Angomonas</taxon>
    </lineage>
</organism>
<dbReference type="InterPro" id="IPR005494">
    <property type="entry name" value="GSPS_pre-ATP-grasp-like_dom"/>
</dbReference>
<reference evidence="7 8" key="1">
    <citation type="submission" date="2020-08" db="EMBL/GenBank/DDBJ databases">
        <authorList>
            <person name="Newling K."/>
            <person name="Davey J."/>
            <person name="Forrester S."/>
        </authorList>
    </citation>
    <scope>NUCLEOTIDE SEQUENCE [LARGE SCALE GENOMIC DNA]</scope>
    <source>
        <strain evidence="8">Crithidia deanei Carvalho (ATCC PRA-265)</strain>
    </source>
</reference>
<evidence type="ECO:0000313" key="7">
    <source>
        <dbReference type="EMBL" id="CAD2217436.1"/>
    </source>
</evidence>
<evidence type="ECO:0000256" key="4">
    <source>
        <dbReference type="ARBA" id="ARBA00022840"/>
    </source>
</evidence>
<dbReference type="GO" id="GO:0046872">
    <property type="term" value="F:metal ion binding"/>
    <property type="evidence" value="ECO:0007669"/>
    <property type="project" value="UniProtKB-KW"/>
</dbReference>